<protein>
    <recommendedName>
        <fullName evidence="1">Amidase domain-containing protein</fullName>
    </recommendedName>
</protein>
<gene>
    <name evidence="2" type="ORF">PDIGIT_LOCUS9847</name>
</gene>
<accession>A0A9W4XT79</accession>
<feature type="domain" description="Amidase" evidence="1">
    <location>
        <begin position="163"/>
        <end position="277"/>
    </location>
</feature>
<name>A0A9W4XT79_9PLEO</name>
<comment type="caution">
    <text evidence="2">The sequence shown here is derived from an EMBL/GenBank/DDBJ whole genome shotgun (WGS) entry which is preliminary data.</text>
</comment>
<dbReference type="InterPro" id="IPR023631">
    <property type="entry name" value="Amidase_dom"/>
</dbReference>
<dbReference type="EMBL" id="CAOQHR010000006">
    <property type="protein sequence ID" value="CAI6336741.1"/>
    <property type="molecule type" value="Genomic_DNA"/>
</dbReference>
<proteinExistence type="predicted"/>
<dbReference type="OrthoDB" id="5423360at2759"/>
<reference evidence="2" key="1">
    <citation type="submission" date="2023-01" db="EMBL/GenBank/DDBJ databases">
        <authorList>
            <person name="Van Ghelder C."/>
            <person name="Rancurel C."/>
        </authorList>
    </citation>
    <scope>NUCLEOTIDE SEQUENCE</scope>
    <source>
        <strain evidence="2">CNCM I-4278</strain>
    </source>
</reference>
<dbReference type="AlphaFoldDB" id="A0A9W4XT79"/>
<dbReference type="Pfam" id="PF01425">
    <property type="entry name" value="Amidase"/>
    <property type="match status" value="1"/>
</dbReference>
<organism evidence="2 3">
    <name type="scientific">Periconia digitata</name>
    <dbReference type="NCBI Taxonomy" id="1303443"/>
    <lineage>
        <taxon>Eukaryota</taxon>
        <taxon>Fungi</taxon>
        <taxon>Dikarya</taxon>
        <taxon>Ascomycota</taxon>
        <taxon>Pezizomycotina</taxon>
        <taxon>Dothideomycetes</taxon>
        <taxon>Pleosporomycetidae</taxon>
        <taxon>Pleosporales</taxon>
        <taxon>Massarineae</taxon>
        <taxon>Periconiaceae</taxon>
        <taxon>Periconia</taxon>
    </lineage>
</organism>
<evidence type="ECO:0000259" key="1">
    <source>
        <dbReference type="Pfam" id="PF01425"/>
    </source>
</evidence>
<dbReference type="Proteomes" id="UP001152607">
    <property type="component" value="Unassembled WGS sequence"/>
</dbReference>
<dbReference type="PANTHER" id="PTHR46310:SF7">
    <property type="entry name" value="AMIDASE 1"/>
    <property type="match status" value="1"/>
</dbReference>
<sequence>MQRSLPEEYDTGGGIVSAVAFRLESSTISPTWVQSVFDDFCRRDDVFQQSFTTQSVLIALSSKLEQPTPALSQSMIDYLAFKDSKLIFLTFDQENLDEGPYFIRGRTLHKAWKLYEDESQAFTVPVILSEDGDEYQFEPLHAAAYSGLYPVIGVPSRLYTRPNPDKPLSGVRISVKDNYDLAGIRTTLGSRSYTKLYQEKQHTAGIVKRLLDLGAVVVGKTKMGAYNGSEVPPDKCIDYLAPWNPRGDGYQGPSGSSSGAGSSVASYEWLDVALGTDSKFLFDILRCCSRRKVLEVYECLPRPTVCGVFDPPGVLSTSTESFPLNFDTLGVLSRDPKHVENIILSSNFSPVTPPVKSFFASLTIGLTDVQKQVEAQNLIMPTDWFSMRNPGQQKMIDSFIELLRTQNQIEVKPLSLESEWAKTGPEKHRHLSIEKFLDKSIYWPNYYDGFHSLDKFRADFREKFGYPPYASPFMTKRWGLADDISKEQRDQGYQELEVYYSWVAEHILKIDRANNMIVLPLGRPGANYRDTLPVSEGGDFSSSAFDPVDFCTVLGLPQLVVPIGQNPYQSRVTHRTEYAPIVATLAGPRGSDLSLVRFATSALGKGGWPLEVLSGPNAFHHVE</sequence>
<dbReference type="PANTHER" id="PTHR46310">
    <property type="entry name" value="AMIDASE 1"/>
    <property type="match status" value="1"/>
</dbReference>
<evidence type="ECO:0000313" key="2">
    <source>
        <dbReference type="EMBL" id="CAI6336741.1"/>
    </source>
</evidence>
<dbReference type="Gene3D" id="3.90.1300.10">
    <property type="entry name" value="Amidase signature (AS) domain"/>
    <property type="match status" value="2"/>
</dbReference>
<keyword evidence="3" id="KW-1185">Reference proteome</keyword>
<evidence type="ECO:0000313" key="3">
    <source>
        <dbReference type="Proteomes" id="UP001152607"/>
    </source>
</evidence>
<dbReference type="SUPFAM" id="SSF75304">
    <property type="entry name" value="Amidase signature (AS) enzymes"/>
    <property type="match status" value="2"/>
</dbReference>
<dbReference type="InterPro" id="IPR036928">
    <property type="entry name" value="AS_sf"/>
</dbReference>